<dbReference type="Proteomes" id="UP001057520">
    <property type="component" value="Chromosome"/>
</dbReference>
<name>A0ABY4ZQL5_9CAUL</name>
<evidence type="ECO:0000313" key="3">
    <source>
        <dbReference type="EMBL" id="USQ95087.1"/>
    </source>
</evidence>
<reference evidence="3 4" key="1">
    <citation type="submission" date="2022-04" db="EMBL/GenBank/DDBJ databases">
        <title>Genome sequence of soybean root-associated Caulobacter segnis RL271.</title>
        <authorList>
            <person name="Longley R."/>
            <person name="Bonito G."/>
            <person name="Trigodet F."/>
            <person name="Crosson S."/>
            <person name="Fiebig A."/>
        </authorList>
    </citation>
    <scope>NUCLEOTIDE SEQUENCE [LARGE SCALE GENOMIC DNA]</scope>
    <source>
        <strain evidence="3 4">RL271</strain>
    </source>
</reference>
<accession>A0ABY4ZQL5</accession>
<evidence type="ECO:0000256" key="2">
    <source>
        <dbReference type="SAM" id="SignalP"/>
    </source>
</evidence>
<feature type="compositionally biased region" description="Gly residues" evidence="1">
    <location>
        <begin position="254"/>
        <end position="272"/>
    </location>
</feature>
<sequence>MTFKKRLLAVAAPLLIGGMALALPMSASAHRGWIVPSATVLSGDVWVTFDAAISNELFYPDHNPMRLDGVSAWAPDGAVDKIQNGSTGKYRSTFDVALTKPGTWKIGSASQSVMASYTENGEVKRFRGSPEDFAKQVPAGAADLKTIKSFNRNEVYVTRDKPTTEVFKPTGKGLELSPITHPNDLVAGEAASFKFLLDGKPAADLEVTIAEGGSRYSPRPDLKVKTGADGVVKFTLPEAGMYWINATVRTGAMPGRGPGGPGGPGGGMGGQQGPAQPLAGDGYSASYTAVIEAQRP</sequence>
<dbReference type="InterPro" id="IPR019613">
    <property type="entry name" value="DUF4198"/>
</dbReference>
<dbReference type="EMBL" id="CP096040">
    <property type="protein sequence ID" value="USQ95087.1"/>
    <property type="molecule type" value="Genomic_DNA"/>
</dbReference>
<protein>
    <submittedName>
        <fullName evidence="3">DUF4198 domain-containing protein</fullName>
    </submittedName>
</protein>
<feature type="region of interest" description="Disordered" evidence="1">
    <location>
        <begin position="253"/>
        <end position="281"/>
    </location>
</feature>
<keyword evidence="4" id="KW-1185">Reference proteome</keyword>
<keyword evidence="2" id="KW-0732">Signal</keyword>
<feature type="signal peptide" evidence="2">
    <location>
        <begin position="1"/>
        <end position="22"/>
    </location>
</feature>
<evidence type="ECO:0000313" key="4">
    <source>
        <dbReference type="Proteomes" id="UP001057520"/>
    </source>
</evidence>
<dbReference type="Pfam" id="PF10670">
    <property type="entry name" value="DUF4198"/>
    <property type="match status" value="1"/>
</dbReference>
<organism evidence="3 4">
    <name type="scientific">Caulobacter segnis</name>
    <dbReference type="NCBI Taxonomy" id="88688"/>
    <lineage>
        <taxon>Bacteria</taxon>
        <taxon>Pseudomonadati</taxon>
        <taxon>Pseudomonadota</taxon>
        <taxon>Alphaproteobacteria</taxon>
        <taxon>Caulobacterales</taxon>
        <taxon>Caulobacteraceae</taxon>
        <taxon>Caulobacter</taxon>
    </lineage>
</organism>
<evidence type="ECO:0000256" key="1">
    <source>
        <dbReference type="SAM" id="MobiDB-lite"/>
    </source>
</evidence>
<proteinExistence type="predicted"/>
<feature type="chain" id="PRO_5047390352" evidence="2">
    <location>
        <begin position="23"/>
        <end position="296"/>
    </location>
</feature>
<gene>
    <name evidence="3" type="ORF">MZV50_21390</name>
</gene>